<comment type="caution">
    <text evidence="10">The sequence shown here is derived from an EMBL/GenBank/DDBJ whole genome shotgun (WGS) entry which is preliminary data.</text>
</comment>
<evidence type="ECO:0000256" key="5">
    <source>
        <dbReference type="ARBA" id="ARBA00022801"/>
    </source>
</evidence>
<evidence type="ECO:0000256" key="7">
    <source>
        <dbReference type="SAM" id="Coils"/>
    </source>
</evidence>
<evidence type="ECO:0000256" key="1">
    <source>
        <dbReference type="ARBA" id="ARBA00000707"/>
    </source>
</evidence>
<evidence type="ECO:0000259" key="8">
    <source>
        <dbReference type="Pfam" id="PF12340"/>
    </source>
</evidence>
<dbReference type="Pfam" id="PF20255">
    <property type="entry name" value="DUF6606"/>
    <property type="match status" value="1"/>
</dbReference>
<feature type="domain" description="DUF3638" evidence="8">
    <location>
        <begin position="1987"/>
        <end position="2085"/>
    </location>
</feature>
<protein>
    <recommendedName>
        <fullName evidence="2">ubiquitinyl hydrolase 1</fullName>
        <ecNumber evidence="2">3.4.19.12</ecNumber>
    </recommendedName>
</protein>
<dbReference type="SUPFAM" id="SSF52540">
    <property type="entry name" value="P-loop containing nucleoside triphosphate hydrolases"/>
    <property type="match status" value="1"/>
</dbReference>
<evidence type="ECO:0000256" key="2">
    <source>
        <dbReference type="ARBA" id="ARBA00012759"/>
    </source>
</evidence>
<name>A0A369JSP6_HYPMA</name>
<dbReference type="GO" id="GO:0006508">
    <property type="term" value="P:proteolysis"/>
    <property type="evidence" value="ECO:0007669"/>
    <property type="project" value="UniProtKB-KW"/>
</dbReference>
<dbReference type="EC" id="3.4.19.12" evidence="2"/>
<accession>A0A369JSP6</accession>
<evidence type="ECO:0000313" key="11">
    <source>
        <dbReference type="Proteomes" id="UP000076154"/>
    </source>
</evidence>
<proteinExistence type="predicted"/>
<sequence length="2095" mass="237069">MDDETLRYIINHLFLPVRLPDKDDHTIEKDLAICDVVIDKAEEFAKLFGTDFSDRWRPITKMLKDLRSLQSSSAWEEKAVLHAVTGLKPGDILVLPIRAQNACVILRKTEETMVYEAFEINPPNAEVMGTTGRLVCSYPGPAVTIVNETALELPFQTELVSFLAKMDVDLLPDSMPTTVKAGSTVVETRDTADPHYITQLLTAILRGLPGSEIAQVKRIDKRIRDDIIWHDSEKPWRRSSLWLVLRVALQTTLQGFTLPEGSHCDAYKAFMVFVMGNIMCLPECTKLSTDLLHCMQAKVSRRLHKLREEIPQVVVGGVTLAVRKIMTILADRWSIEQSAQARPKGWAPNQLNMKSDIALSLLKSKEYIIQRLNQDSHPQSISTFQPSQHPRLIGAHAFDPDELLAALTHDPYVALIDTEHAVRQDMDRWVVDHLNDPSACIILARCIKVYCSTARRLYVGNPEDESTMLLTIFQLWAALDKLTIAVHPLLSDYSPEVPEGLLESLLLRKTSSIERFLFIQQYISQRHRCTKFGSIFEDKVTTASFSVRHFDTSSELIALRRKIEADARRDRDAKSAELKKAKAKYDSLMEQALSQDHQFHSYYNRYGCIRCQLEHEAENMKINVHEWPLPEDGLLAKGLVFELQCPAAFQAWRTTTYEILHDVCQPSQAPVVRPVLLGDYPGLRPYIRKLSRITYASSTKSFSSSHYASMSIASATSSRICVNNGLTFHLFDEEKSTWAAGLLTGCSVVDLCTFKIPSSSPYGMLQYAVTGTNQTSNRVIAEQSDVPPELSLHEHNAFGTLRSGPRLQWLNISRELRTRTMSFAHTEVQLLVLQAAFQVGPVLQSVNGLEWHAILQNPTFGTTLLSEIEDFVGSIEDNWLHVTTLQTFILLITRLLASVEDQDVIHNALHHLKRCREIAFKWLQQVTVSLRDTEDDAAISDLQHRICMVAATCRSTYDVEPQYLQKVLASHDDVEVFVQCAICLHDNVPPTNPPNDLKRLLSRDRRLSQRVAFTVWTRVEQSQTGLDCAIASIWAAYRRGSPWKQLLKPNNRWITTTATAEPTTSASSTVHLNLFDGALLINGKPLGRLPSEIVTNPTYTRILGQKILDIIPSDLPNMDFATRGDISLSGFQLHFQLQAGGNLIIQAKQGSELYELIPNYHLTDDFPTFLVERYAHWLHLSPLQSNITSTIEFRPMESRWAPSEESWRIDFNSSGMSSLHVGNLRFLVDIRSPTFKMVSSVLGPLESPRYLHVSFSTGSSNLLVELPRYKLSFFMNASLELESNNLREMVIDTHNPSGTMVGLSSQLVLKSINSAKEELPRSRCIIIPFGDIVCQPTRHHVNLHVDLGQSPSMRYFKYDIDTTLGCLVGTTLLSELYKILLHASTSFPLPDPLTGRTGTEEALAELGSAKCLSFQTLGSDEFGLLSNIAWLSPKRAWYPEHLKVMETVLWSEVGPHAQHWGYDIHVRTILRYHAELSIFEKNKKPWMDDAHAIISSDEHLRIRASSRNFYLYPPEFALEPSPEHDGVYSSPSCNASQRSGTSLKRDATTLAADVSAMVQRWPRRLHTTQDLWTTLQSFTGPLLNGKPTQSSLSYQSKLFKPQFCDIWIPFYDQCRKTQRDIDKKFALTFSLPAMIYGSPQYLHLIPTLLAFATVPQFTSISPPSWTIYDLSTGIMPNETVLLQHAVNSALPLPSSPDPQESDSTFHERREFHRLAVDRQARVIAQMLSSQWPCEKPSFPSNVEFPLIDVESVELRRQLTDAFTSWYRNRCLHQHVRQVQKMLPYHLSRPTVSRVRHRTPTFGEIIAQRDSDSVAQPPSPLRLGNKSSIRLGHLLRDFSLRHSGLHRRYGRALESSRESYDRGKLELTVGGSMPYSIEELAHNRGLCHDYVTALLTSIERALGPTGAIEQALSGQWPRITIRFLLGLLSPNSRCKLTEPWRAQITRVAQSLVRLQHMNRILFYAKSGCLEECTIELSNDRFEEDSAFIEYPEWLLIQINGDFLVRPLQTLVAREMMSPTSNKNTVLQLNMGEGKSSVIVPLISSCLADGERLVRVVVLKPLAQQMFQLLVLRLSGLANRRIFSVSYTHLDVYKRQG</sequence>
<keyword evidence="11" id="KW-1185">Reference proteome</keyword>
<evidence type="ECO:0000256" key="4">
    <source>
        <dbReference type="ARBA" id="ARBA00022786"/>
    </source>
</evidence>
<evidence type="ECO:0000259" key="9">
    <source>
        <dbReference type="Pfam" id="PF20255"/>
    </source>
</evidence>
<dbReference type="Proteomes" id="UP000076154">
    <property type="component" value="Unassembled WGS sequence"/>
</dbReference>
<organism evidence="10 11">
    <name type="scientific">Hypsizygus marmoreus</name>
    <name type="common">White beech mushroom</name>
    <name type="synonym">Agaricus marmoreus</name>
    <dbReference type="NCBI Taxonomy" id="39966"/>
    <lineage>
        <taxon>Eukaryota</taxon>
        <taxon>Fungi</taxon>
        <taxon>Dikarya</taxon>
        <taxon>Basidiomycota</taxon>
        <taxon>Agaricomycotina</taxon>
        <taxon>Agaricomycetes</taxon>
        <taxon>Agaricomycetidae</taxon>
        <taxon>Agaricales</taxon>
        <taxon>Tricholomatineae</taxon>
        <taxon>Lyophyllaceae</taxon>
        <taxon>Hypsizygus</taxon>
    </lineage>
</organism>
<evidence type="ECO:0000313" key="10">
    <source>
        <dbReference type="EMBL" id="RDB23567.1"/>
    </source>
</evidence>
<dbReference type="Pfam" id="PF12340">
    <property type="entry name" value="DUF3638"/>
    <property type="match status" value="1"/>
</dbReference>
<keyword evidence="5" id="KW-0378">Hydrolase</keyword>
<evidence type="ECO:0000256" key="3">
    <source>
        <dbReference type="ARBA" id="ARBA00022670"/>
    </source>
</evidence>
<feature type="domain" description="DUF6606" evidence="9">
    <location>
        <begin position="9"/>
        <end position="278"/>
    </location>
</feature>
<dbReference type="PANTHER" id="PTHR13367">
    <property type="entry name" value="UBIQUITIN THIOESTERASE"/>
    <property type="match status" value="1"/>
</dbReference>
<gene>
    <name evidence="10" type="ORF">Hypma_009273</name>
</gene>
<feature type="coiled-coil region" evidence="7">
    <location>
        <begin position="564"/>
        <end position="591"/>
    </location>
</feature>
<dbReference type="OrthoDB" id="3182339at2759"/>
<dbReference type="PANTHER" id="PTHR13367:SF33">
    <property type="entry name" value="P-LOOP CONTAINING NUCLEOSIDE TRIPHOSPHATE HYDROLASE PROTEIN"/>
    <property type="match status" value="1"/>
</dbReference>
<keyword evidence="3" id="KW-0645">Protease</keyword>
<dbReference type="InParanoid" id="A0A369JSP6"/>
<dbReference type="InterPro" id="IPR046541">
    <property type="entry name" value="DUF6606"/>
</dbReference>
<dbReference type="STRING" id="39966.A0A369JSP6"/>
<dbReference type="GO" id="GO:0004843">
    <property type="term" value="F:cysteine-type deubiquitinase activity"/>
    <property type="evidence" value="ECO:0007669"/>
    <property type="project" value="UniProtKB-EC"/>
</dbReference>
<evidence type="ECO:0000256" key="6">
    <source>
        <dbReference type="ARBA" id="ARBA00022807"/>
    </source>
</evidence>
<dbReference type="EMBL" id="LUEZ02000046">
    <property type="protein sequence ID" value="RDB23567.1"/>
    <property type="molecule type" value="Genomic_DNA"/>
</dbReference>
<reference evidence="10" key="1">
    <citation type="submission" date="2018-04" db="EMBL/GenBank/DDBJ databases">
        <title>Whole genome sequencing of Hypsizygus marmoreus.</title>
        <authorList>
            <person name="Choi I.-G."/>
            <person name="Min B."/>
            <person name="Kim J.-G."/>
            <person name="Kim S."/>
            <person name="Oh Y.-L."/>
            <person name="Kong W.-S."/>
            <person name="Park H."/>
            <person name="Jeong J."/>
            <person name="Song E.-S."/>
        </authorList>
    </citation>
    <scope>NUCLEOTIDE SEQUENCE [LARGE SCALE GENOMIC DNA]</scope>
    <source>
        <strain evidence="10">51987-8</strain>
    </source>
</reference>
<keyword evidence="6" id="KW-0788">Thiol protease</keyword>
<keyword evidence="4" id="KW-0833">Ubl conjugation pathway</keyword>
<dbReference type="InterPro" id="IPR051346">
    <property type="entry name" value="OTU_Deubiquitinase"/>
</dbReference>
<keyword evidence="7" id="KW-0175">Coiled coil</keyword>
<comment type="catalytic activity">
    <reaction evidence="1">
        <text>Thiol-dependent hydrolysis of ester, thioester, amide, peptide and isopeptide bonds formed by the C-terminal Gly of ubiquitin (a 76-residue protein attached to proteins as an intracellular targeting signal).</text>
        <dbReference type="EC" id="3.4.19.12"/>
    </reaction>
</comment>
<dbReference type="InterPro" id="IPR027417">
    <property type="entry name" value="P-loop_NTPase"/>
</dbReference>
<dbReference type="InterPro" id="IPR022099">
    <property type="entry name" value="DUF3638"/>
</dbReference>